<dbReference type="Pfam" id="PF08019">
    <property type="entry name" value="EptA_B_N"/>
    <property type="match status" value="1"/>
</dbReference>
<evidence type="ECO:0000256" key="1">
    <source>
        <dbReference type="ARBA" id="ARBA00004429"/>
    </source>
</evidence>
<evidence type="ECO:0000259" key="10">
    <source>
        <dbReference type="Pfam" id="PF08019"/>
    </source>
</evidence>
<reference evidence="11 12" key="1">
    <citation type="submission" date="2016-11" db="EMBL/GenBank/DDBJ databases">
        <authorList>
            <person name="Varghese N."/>
            <person name="Submissions S."/>
        </authorList>
    </citation>
    <scope>NUCLEOTIDE SEQUENCE [LARGE SCALE GENOMIC DNA]</scope>
    <source>
        <strain evidence="11 12">DSM 21988</strain>
    </source>
</reference>
<keyword evidence="5 8" id="KW-0812">Transmembrane</keyword>
<keyword evidence="7 8" id="KW-0472">Membrane</keyword>
<dbReference type="EMBL" id="FQZC01000001">
    <property type="protein sequence ID" value="SHI56496.1"/>
    <property type="molecule type" value="Genomic_DNA"/>
</dbReference>
<keyword evidence="12" id="KW-1185">Reference proteome</keyword>
<feature type="transmembrane region" description="Helical" evidence="8">
    <location>
        <begin position="149"/>
        <end position="168"/>
    </location>
</feature>
<evidence type="ECO:0000256" key="8">
    <source>
        <dbReference type="SAM" id="Phobius"/>
    </source>
</evidence>
<dbReference type="Proteomes" id="UP000184290">
    <property type="component" value="Unassembled WGS sequence"/>
</dbReference>
<feature type="transmembrane region" description="Helical" evidence="8">
    <location>
        <begin position="66"/>
        <end position="85"/>
    </location>
</feature>
<dbReference type="CDD" id="cd16017">
    <property type="entry name" value="LptA"/>
    <property type="match status" value="1"/>
</dbReference>
<sequence length="549" mass="59671">MRPSRPVIGSVALSALTAAYILFATNATFWAKAFAYFGEHVEALAMFAAGLFALFLAGLTTVSVKYLIKPLFILLVLVAAAASYYTDTFGTVIDRQMIQNILLTTPGEARHLVSPDMALHLLIYGLLPAAFIAAVRIRHRPFLSKVRRNSLVIFPALLLAIGIVFANYQAFSGTFRAHRDLMASLNPVAPIGAAVRYADRLTRERNIVAEPLGLDARQSERVARSQKPVVTVFVVGETARAQNFGLAGYARDTTPELRALNVASFNDVSSCGTSTAVSVPCMFSVYPRADYTEPKALATQNLTDVLSHAGLSVAWYDNDTGSMQVADRMAYEFLPAKADDRYCEGGECLDDVLVNRLAVALDGVKGNSVIVLHQLGSHGPAYSARYPAAFERFKPACHTSQFADCTREEIVNAYDNTIAYTDHILAEAIRLLDRHQELATNLFFVSDHGESLGENGLFLHGAPYFMAPDTQTRVPMIAWFSPSYAALVGLDQGCVRNLADAPLSHDNVFHTMLGLSEVATSAYQPALDMFAACRGRAGGVLAQLPEQRS</sequence>
<keyword evidence="2" id="KW-1003">Cell membrane</keyword>
<feature type="transmembrane region" description="Helical" evidence="8">
    <location>
        <begin position="7"/>
        <end position="31"/>
    </location>
</feature>
<protein>
    <submittedName>
        <fullName evidence="11">Lipid A ethanolaminephosphotransferase</fullName>
    </submittedName>
</protein>
<dbReference type="Gene3D" id="3.40.720.10">
    <property type="entry name" value="Alkaline Phosphatase, subunit A"/>
    <property type="match status" value="1"/>
</dbReference>
<dbReference type="InterPro" id="IPR012549">
    <property type="entry name" value="EptA-like_N"/>
</dbReference>
<evidence type="ECO:0000256" key="7">
    <source>
        <dbReference type="ARBA" id="ARBA00023136"/>
    </source>
</evidence>
<keyword evidence="4" id="KW-0808">Transferase</keyword>
<evidence type="ECO:0000256" key="4">
    <source>
        <dbReference type="ARBA" id="ARBA00022679"/>
    </source>
</evidence>
<gene>
    <name evidence="11" type="ORF">SAMN02745911_0526</name>
</gene>
<evidence type="ECO:0000313" key="11">
    <source>
        <dbReference type="EMBL" id="SHI56496.1"/>
    </source>
</evidence>
<evidence type="ECO:0000313" key="12">
    <source>
        <dbReference type="Proteomes" id="UP000184290"/>
    </source>
</evidence>
<evidence type="ECO:0000259" key="9">
    <source>
        <dbReference type="Pfam" id="PF00884"/>
    </source>
</evidence>
<dbReference type="InterPro" id="IPR040423">
    <property type="entry name" value="PEA_transferase"/>
</dbReference>
<proteinExistence type="predicted"/>
<evidence type="ECO:0000256" key="3">
    <source>
        <dbReference type="ARBA" id="ARBA00022519"/>
    </source>
</evidence>
<keyword evidence="3" id="KW-0997">Cell inner membrane</keyword>
<dbReference type="InterPro" id="IPR017850">
    <property type="entry name" value="Alkaline_phosphatase_core_sf"/>
</dbReference>
<evidence type="ECO:0000256" key="2">
    <source>
        <dbReference type="ARBA" id="ARBA00022475"/>
    </source>
</evidence>
<dbReference type="InterPro" id="IPR000917">
    <property type="entry name" value="Sulfatase_N"/>
</dbReference>
<accession>A0ABY1I475</accession>
<dbReference type="PANTHER" id="PTHR30443">
    <property type="entry name" value="INNER MEMBRANE PROTEIN"/>
    <property type="match status" value="1"/>
</dbReference>
<comment type="subcellular location">
    <subcellularLocation>
        <location evidence="1">Cell inner membrane</location>
        <topology evidence="1">Multi-pass membrane protein</topology>
    </subcellularLocation>
</comment>
<dbReference type="SUPFAM" id="SSF53649">
    <property type="entry name" value="Alkaline phosphatase-like"/>
    <property type="match status" value="1"/>
</dbReference>
<evidence type="ECO:0000256" key="5">
    <source>
        <dbReference type="ARBA" id="ARBA00022692"/>
    </source>
</evidence>
<comment type="caution">
    <text evidence="11">The sequence shown here is derived from an EMBL/GenBank/DDBJ whole genome shotgun (WGS) entry which is preliminary data.</text>
</comment>
<dbReference type="RefSeq" id="WP_060600806.1">
    <property type="nucleotide sequence ID" value="NZ_FQZC01000001.1"/>
</dbReference>
<feature type="domain" description="Phosphoethanolamine transferase N-terminal" evidence="10">
    <location>
        <begin position="51"/>
        <end position="199"/>
    </location>
</feature>
<dbReference type="PANTHER" id="PTHR30443:SF0">
    <property type="entry name" value="PHOSPHOETHANOLAMINE TRANSFERASE EPTA"/>
    <property type="match status" value="1"/>
</dbReference>
<dbReference type="InterPro" id="IPR058130">
    <property type="entry name" value="PEA_transf_C"/>
</dbReference>
<keyword evidence="6 8" id="KW-1133">Transmembrane helix</keyword>
<dbReference type="NCBIfam" id="NF028537">
    <property type="entry name" value="P_eth_NH2_trans"/>
    <property type="match status" value="1"/>
</dbReference>
<dbReference type="Pfam" id="PF00884">
    <property type="entry name" value="Sulfatase"/>
    <property type="match status" value="1"/>
</dbReference>
<feature type="transmembrane region" description="Helical" evidence="8">
    <location>
        <begin position="117"/>
        <end position="137"/>
    </location>
</feature>
<feature type="domain" description="Sulfatase N-terminal" evidence="9">
    <location>
        <begin position="231"/>
        <end position="516"/>
    </location>
</feature>
<feature type="transmembrane region" description="Helical" evidence="8">
    <location>
        <begin position="43"/>
        <end position="59"/>
    </location>
</feature>
<organism evidence="11 12">
    <name type="scientific">Aureimonas altamirensis DSM 21988</name>
    <dbReference type="NCBI Taxonomy" id="1121026"/>
    <lineage>
        <taxon>Bacteria</taxon>
        <taxon>Pseudomonadati</taxon>
        <taxon>Pseudomonadota</taxon>
        <taxon>Alphaproteobacteria</taxon>
        <taxon>Hyphomicrobiales</taxon>
        <taxon>Aurantimonadaceae</taxon>
        <taxon>Aureimonas</taxon>
    </lineage>
</organism>
<evidence type="ECO:0000256" key="6">
    <source>
        <dbReference type="ARBA" id="ARBA00022989"/>
    </source>
</evidence>
<name>A0ABY1I475_9HYPH</name>